<feature type="transmembrane region" description="Helical" evidence="1">
    <location>
        <begin position="157"/>
        <end position="179"/>
    </location>
</feature>
<keyword evidence="1" id="KW-1133">Transmembrane helix</keyword>
<keyword evidence="1" id="KW-0472">Membrane</keyword>
<feature type="transmembrane region" description="Helical" evidence="1">
    <location>
        <begin position="191"/>
        <end position="208"/>
    </location>
</feature>
<feature type="transmembrane region" description="Helical" evidence="1">
    <location>
        <begin position="12"/>
        <end position="33"/>
    </location>
</feature>
<name>A0A438M775_9ACTN</name>
<reference evidence="2 3" key="1">
    <citation type="submission" date="2019-01" db="EMBL/GenBank/DDBJ databases">
        <title>Sequencing the genomes of 1000 actinobacteria strains.</title>
        <authorList>
            <person name="Klenk H.-P."/>
        </authorList>
    </citation>
    <scope>NUCLEOTIDE SEQUENCE [LARGE SCALE GENOMIC DNA]</scope>
    <source>
        <strain evidence="2 3">DSM 43925</strain>
    </source>
</reference>
<comment type="caution">
    <text evidence="2">The sequence shown here is derived from an EMBL/GenBank/DDBJ whole genome shotgun (WGS) entry which is preliminary data.</text>
</comment>
<gene>
    <name evidence="2" type="ORF">EDD27_4106</name>
</gene>
<feature type="transmembrane region" description="Helical" evidence="1">
    <location>
        <begin position="53"/>
        <end position="74"/>
    </location>
</feature>
<dbReference type="EMBL" id="SAUN01000001">
    <property type="protein sequence ID" value="RVX41556.1"/>
    <property type="molecule type" value="Genomic_DNA"/>
</dbReference>
<accession>A0A438M775</accession>
<evidence type="ECO:0000313" key="2">
    <source>
        <dbReference type="EMBL" id="RVX41556.1"/>
    </source>
</evidence>
<proteinExistence type="predicted"/>
<evidence type="ECO:0000256" key="1">
    <source>
        <dbReference type="SAM" id="Phobius"/>
    </source>
</evidence>
<keyword evidence="1" id="KW-0812">Transmembrane</keyword>
<dbReference type="Pfam" id="PF10067">
    <property type="entry name" value="DUF2306"/>
    <property type="match status" value="1"/>
</dbReference>
<organism evidence="2 3">
    <name type="scientific">Nonomuraea polychroma</name>
    <dbReference type="NCBI Taxonomy" id="46176"/>
    <lineage>
        <taxon>Bacteria</taxon>
        <taxon>Bacillati</taxon>
        <taxon>Actinomycetota</taxon>
        <taxon>Actinomycetes</taxon>
        <taxon>Streptosporangiales</taxon>
        <taxon>Streptosporangiaceae</taxon>
        <taxon>Nonomuraea</taxon>
    </lineage>
</organism>
<keyword evidence="3" id="KW-1185">Reference proteome</keyword>
<feature type="transmembrane region" description="Helical" evidence="1">
    <location>
        <begin position="94"/>
        <end position="113"/>
    </location>
</feature>
<dbReference type="Proteomes" id="UP000284824">
    <property type="component" value="Unassembled WGS sequence"/>
</dbReference>
<dbReference type="AlphaFoldDB" id="A0A438M775"/>
<dbReference type="OrthoDB" id="4698148at2"/>
<dbReference type="InterPro" id="IPR018750">
    <property type="entry name" value="DUF2306_membrane"/>
</dbReference>
<sequence length="222" mass="23660">MTYQSTTRAPRAGWLLPTGLIVLSVIPVLAGAIRVTELTAGAEITPANERFFAAPVPVVLHIVSASAFSVLGAFQFAPRLRRRRPGLHRAAGRILVPAGLLAALSGLWMTLFHTLPVGDEGLLTVFRLGFGTAMVVSLALGLAAIRRRDIARHRAWMTRGYAIGMGAGMQAVTHALWLAAVGTPGQLTRQLLLGAGWAINLAVAEWAIRRSRRGRRPAPVGA</sequence>
<dbReference type="RefSeq" id="WP_127933789.1">
    <property type="nucleotide sequence ID" value="NZ_SAUN01000001.1"/>
</dbReference>
<protein>
    <submittedName>
        <fullName evidence="2">Putative membrane protein</fullName>
    </submittedName>
</protein>
<evidence type="ECO:0000313" key="3">
    <source>
        <dbReference type="Proteomes" id="UP000284824"/>
    </source>
</evidence>
<feature type="transmembrane region" description="Helical" evidence="1">
    <location>
        <begin position="125"/>
        <end position="145"/>
    </location>
</feature>